<keyword evidence="9 10" id="KW-0961">Cell wall biogenesis/degradation</keyword>
<dbReference type="InterPro" id="IPR036565">
    <property type="entry name" value="Mur-like_cat_sf"/>
</dbReference>
<dbReference type="InterPro" id="IPR036615">
    <property type="entry name" value="Mur_ligase_C_dom_sf"/>
</dbReference>
<comment type="subcellular location">
    <subcellularLocation>
        <location evidence="10 11">Cytoplasm</location>
    </subcellularLocation>
</comment>
<gene>
    <name evidence="10 15" type="primary">murF</name>
    <name evidence="15" type="ORF">ACFO0S_07315</name>
</gene>
<evidence type="ECO:0000256" key="2">
    <source>
        <dbReference type="ARBA" id="ARBA00022598"/>
    </source>
</evidence>
<dbReference type="InterPro" id="IPR013221">
    <property type="entry name" value="Mur_ligase_cen"/>
</dbReference>
<feature type="domain" description="Mur ligase C-terminal" evidence="13">
    <location>
        <begin position="316"/>
        <end position="440"/>
    </location>
</feature>
<dbReference type="EMBL" id="JBHSEF010000021">
    <property type="protein sequence ID" value="MFC4354852.1"/>
    <property type="molecule type" value="Genomic_DNA"/>
</dbReference>
<evidence type="ECO:0000313" key="15">
    <source>
        <dbReference type="EMBL" id="MFC4354852.1"/>
    </source>
</evidence>
<dbReference type="SUPFAM" id="SSF53623">
    <property type="entry name" value="MurD-like peptide ligases, catalytic domain"/>
    <property type="match status" value="1"/>
</dbReference>
<dbReference type="NCBIfam" id="TIGR01143">
    <property type="entry name" value="murF"/>
    <property type="match status" value="1"/>
</dbReference>
<organism evidence="15 16">
    <name type="scientific">Chryseomicrobium palamuruense</name>
    <dbReference type="NCBI Taxonomy" id="682973"/>
    <lineage>
        <taxon>Bacteria</taxon>
        <taxon>Bacillati</taxon>
        <taxon>Bacillota</taxon>
        <taxon>Bacilli</taxon>
        <taxon>Bacillales</taxon>
        <taxon>Caryophanaceae</taxon>
        <taxon>Chryseomicrobium</taxon>
    </lineage>
</organism>
<evidence type="ECO:0000256" key="8">
    <source>
        <dbReference type="ARBA" id="ARBA00023306"/>
    </source>
</evidence>
<dbReference type="RefSeq" id="WP_378141125.1">
    <property type="nucleotide sequence ID" value="NZ_JBHSEF010000021.1"/>
</dbReference>
<dbReference type="InterPro" id="IPR005863">
    <property type="entry name" value="UDP-N-AcMur_synth"/>
</dbReference>
<dbReference type="EC" id="6.3.2.10" evidence="10 11"/>
<keyword evidence="5 10" id="KW-0067">ATP-binding</keyword>
<dbReference type="Gene3D" id="3.40.1390.10">
    <property type="entry name" value="MurE/MurF, N-terminal domain"/>
    <property type="match status" value="1"/>
</dbReference>
<dbReference type="InterPro" id="IPR035911">
    <property type="entry name" value="MurE/MurF_N"/>
</dbReference>
<proteinExistence type="inferred from homology"/>
<dbReference type="SUPFAM" id="SSF63418">
    <property type="entry name" value="MurE/MurF N-terminal domain"/>
    <property type="match status" value="1"/>
</dbReference>
<dbReference type="SUPFAM" id="SSF53244">
    <property type="entry name" value="MurD-like peptide ligases, peptide-binding domain"/>
    <property type="match status" value="1"/>
</dbReference>
<evidence type="ECO:0000256" key="4">
    <source>
        <dbReference type="ARBA" id="ARBA00022741"/>
    </source>
</evidence>
<evidence type="ECO:0000259" key="12">
    <source>
        <dbReference type="Pfam" id="PF01225"/>
    </source>
</evidence>
<keyword evidence="7 10" id="KW-0573">Peptidoglycan synthesis</keyword>
<accession>A0ABV8UVK9</accession>
<keyword evidence="6 10" id="KW-0133">Cell shape</keyword>
<evidence type="ECO:0000256" key="3">
    <source>
        <dbReference type="ARBA" id="ARBA00022618"/>
    </source>
</evidence>
<keyword evidence="8 10" id="KW-0131">Cell cycle</keyword>
<keyword evidence="2 10" id="KW-0436">Ligase</keyword>
<comment type="function">
    <text evidence="10 11">Involved in cell wall formation. Catalyzes the final step in the synthesis of UDP-N-acetylmuramoyl-pentapeptide, the precursor of murein.</text>
</comment>
<name>A0ABV8UVK9_9BACL</name>
<dbReference type="InterPro" id="IPR051046">
    <property type="entry name" value="MurCDEF_CellWall_CoF430Synth"/>
</dbReference>
<comment type="pathway">
    <text evidence="10 11">Cell wall biogenesis; peptidoglycan biosynthesis.</text>
</comment>
<evidence type="ECO:0000256" key="10">
    <source>
        <dbReference type="HAMAP-Rule" id="MF_02019"/>
    </source>
</evidence>
<evidence type="ECO:0000256" key="7">
    <source>
        <dbReference type="ARBA" id="ARBA00022984"/>
    </source>
</evidence>
<dbReference type="Gene3D" id="3.40.1190.10">
    <property type="entry name" value="Mur-like, catalytic domain"/>
    <property type="match status" value="1"/>
</dbReference>
<feature type="binding site" evidence="10">
    <location>
        <begin position="110"/>
        <end position="116"/>
    </location>
    <ligand>
        <name>ATP</name>
        <dbReference type="ChEBI" id="CHEBI:30616"/>
    </ligand>
</feature>
<protein>
    <recommendedName>
        <fullName evidence="10 11">UDP-N-acetylmuramoyl-tripeptide--D-alanyl-D-alanine ligase</fullName>
        <ecNumber evidence="10 11">6.3.2.10</ecNumber>
    </recommendedName>
    <alternativeName>
        <fullName evidence="10">D-alanyl-D-alanine-adding enzyme</fullName>
    </alternativeName>
</protein>
<reference evidence="16" key="1">
    <citation type="journal article" date="2019" name="Int. J. Syst. Evol. Microbiol.">
        <title>The Global Catalogue of Microorganisms (GCM) 10K type strain sequencing project: providing services to taxonomists for standard genome sequencing and annotation.</title>
        <authorList>
            <consortium name="The Broad Institute Genomics Platform"/>
            <consortium name="The Broad Institute Genome Sequencing Center for Infectious Disease"/>
            <person name="Wu L."/>
            <person name="Ma J."/>
        </authorList>
    </citation>
    <scope>NUCLEOTIDE SEQUENCE [LARGE SCALE GENOMIC DNA]</scope>
    <source>
        <strain evidence="16">CCUG 50353</strain>
    </source>
</reference>
<evidence type="ECO:0000256" key="5">
    <source>
        <dbReference type="ARBA" id="ARBA00022840"/>
    </source>
</evidence>
<dbReference type="PANTHER" id="PTHR43024">
    <property type="entry name" value="UDP-N-ACETYLMURAMOYL-TRIPEPTIDE--D-ALANYL-D-ALANINE LIGASE"/>
    <property type="match status" value="1"/>
</dbReference>
<feature type="domain" description="Mur ligase central" evidence="14">
    <location>
        <begin position="108"/>
        <end position="293"/>
    </location>
</feature>
<dbReference type="InterPro" id="IPR000713">
    <property type="entry name" value="Mur_ligase_N"/>
</dbReference>
<keyword evidence="16" id="KW-1185">Reference proteome</keyword>
<dbReference type="Pfam" id="PF08245">
    <property type="entry name" value="Mur_ligase_M"/>
    <property type="match status" value="1"/>
</dbReference>
<dbReference type="HAMAP" id="MF_02019">
    <property type="entry name" value="MurF"/>
    <property type="match status" value="1"/>
</dbReference>
<keyword evidence="4 10" id="KW-0547">Nucleotide-binding</keyword>
<dbReference type="Proteomes" id="UP001595733">
    <property type="component" value="Unassembled WGS sequence"/>
</dbReference>
<sequence>MKKTLQEIAEWLNVDAGPFANIVVTGASINTRTLEVGDLFIPFRGEQVNGHQYVEQAFENGASAALWLEGEPNPPQNRPILFVKNSAEALQRIASCYRSELRATFIGITGSNGKTSTKDLVAGLLSTKFKIIKTQGNFNNELGLPLTILAIEPDTEVAVLEMGMSSFGEIEFLSTLAKPQFTVITNIGEAHLQDLGSREGITKAKMEIITGMPEDGKLFFDGDEPLLRQAVAEIPNIKAVPYGKEEANELCLKNTSFTAEGTTFTVEGLVEGEFMLRVLGEHQAKNALAAILIGKELGLSTDEIQSGLKTVQLTDMRMQVIETKGPTFINDAYNAAPTSMRAAIQFLTAADFGKAKWLVLGDMLELGDEELAYHRDLAGDISVDSFQGVALLGSRMKELYTALKPTFGEQVYWSEEMKDIQNFLKQHVSEGQLVLLKGSRGMKVERAIEPFI</sequence>
<dbReference type="GO" id="GO:0047480">
    <property type="term" value="F:UDP-N-acetylmuramoyl-tripeptide-D-alanyl-D-alanine ligase activity"/>
    <property type="evidence" value="ECO:0007669"/>
    <property type="project" value="UniProtKB-EC"/>
</dbReference>
<dbReference type="Pfam" id="PF01225">
    <property type="entry name" value="Mur_ligase"/>
    <property type="match status" value="1"/>
</dbReference>
<dbReference type="InterPro" id="IPR004101">
    <property type="entry name" value="Mur_ligase_C"/>
</dbReference>
<dbReference type="Pfam" id="PF02875">
    <property type="entry name" value="Mur_ligase_C"/>
    <property type="match status" value="1"/>
</dbReference>
<dbReference type="Gene3D" id="3.90.190.20">
    <property type="entry name" value="Mur ligase, C-terminal domain"/>
    <property type="match status" value="1"/>
</dbReference>
<evidence type="ECO:0000256" key="9">
    <source>
        <dbReference type="ARBA" id="ARBA00023316"/>
    </source>
</evidence>
<keyword evidence="1 10" id="KW-0963">Cytoplasm</keyword>
<feature type="domain" description="Mur ligase N-terminal catalytic" evidence="12">
    <location>
        <begin position="24"/>
        <end position="96"/>
    </location>
</feature>
<comment type="caution">
    <text evidence="15">The sequence shown here is derived from an EMBL/GenBank/DDBJ whole genome shotgun (WGS) entry which is preliminary data.</text>
</comment>
<evidence type="ECO:0000259" key="13">
    <source>
        <dbReference type="Pfam" id="PF02875"/>
    </source>
</evidence>
<evidence type="ECO:0000256" key="1">
    <source>
        <dbReference type="ARBA" id="ARBA00022490"/>
    </source>
</evidence>
<evidence type="ECO:0000256" key="11">
    <source>
        <dbReference type="RuleBase" id="RU004136"/>
    </source>
</evidence>
<evidence type="ECO:0000259" key="14">
    <source>
        <dbReference type="Pfam" id="PF08245"/>
    </source>
</evidence>
<evidence type="ECO:0000313" key="16">
    <source>
        <dbReference type="Proteomes" id="UP001595733"/>
    </source>
</evidence>
<dbReference type="PANTHER" id="PTHR43024:SF1">
    <property type="entry name" value="UDP-N-ACETYLMURAMOYL-TRIPEPTIDE--D-ALANYL-D-ALANINE LIGASE"/>
    <property type="match status" value="1"/>
</dbReference>
<keyword evidence="3 10" id="KW-0132">Cell division</keyword>
<comment type="similarity">
    <text evidence="10">Belongs to the MurCDEF family. MurF subfamily.</text>
</comment>
<evidence type="ECO:0000256" key="6">
    <source>
        <dbReference type="ARBA" id="ARBA00022960"/>
    </source>
</evidence>
<comment type="catalytic activity">
    <reaction evidence="10 11">
        <text>D-alanyl-D-alanine + UDP-N-acetyl-alpha-D-muramoyl-L-alanyl-gamma-D-glutamyl-meso-2,6-diaminopimelate + ATP = UDP-N-acetyl-alpha-D-muramoyl-L-alanyl-gamma-D-glutamyl-meso-2,6-diaminopimeloyl-D-alanyl-D-alanine + ADP + phosphate + H(+)</text>
        <dbReference type="Rhea" id="RHEA:28374"/>
        <dbReference type="ChEBI" id="CHEBI:15378"/>
        <dbReference type="ChEBI" id="CHEBI:30616"/>
        <dbReference type="ChEBI" id="CHEBI:43474"/>
        <dbReference type="ChEBI" id="CHEBI:57822"/>
        <dbReference type="ChEBI" id="CHEBI:61386"/>
        <dbReference type="ChEBI" id="CHEBI:83905"/>
        <dbReference type="ChEBI" id="CHEBI:456216"/>
        <dbReference type="EC" id="6.3.2.10"/>
    </reaction>
</comment>